<accession>A0A9D1EQ95</accession>
<dbReference type="InterPro" id="IPR025857">
    <property type="entry name" value="MacB_PCD"/>
</dbReference>
<feature type="non-terminal residue" evidence="3">
    <location>
        <position position="310"/>
    </location>
</feature>
<evidence type="ECO:0000313" key="4">
    <source>
        <dbReference type="Proteomes" id="UP000823935"/>
    </source>
</evidence>
<dbReference type="Proteomes" id="UP000823935">
    <property type="component" value="Unassembled WGS sequence"/>
</dbReference>
<dbReference type="AlphaFoldDB" id="A0A9D1EQ95"/>
<feature type="transmembrane region" description="Helical" evidence="1">
    <location>
        <begin position="264"/>
        <end position="285"/>
    </location>
</feature>
<protein>
    <submittedName>
        <fullName evidence="3">ABC transporter permease</fullName>
    </submittedName>
</protein>
<evidence type="ECO:0000259" key="2">
    <source>
        <dbReference type="Pfam" id="PF12704"/>
    </source>
</evidence>
<keyword evidence="1" id="KW-0472">Membrane</keyword>
<dbReference type="EMBL" id="DVIQ01000003">
    <property type="protein sequence ID" value="HIS29985.1"/>
    <property type="molecule type" value="Genomic_DNA"/>
</dbReference>
<keyword evidence="1" id="KW-1133">Transmembrane helix</keyword>
<proteinExistence type="predicted"/>
<reference evidence="3" key="2">
    <citation type="journal article" date="2021" name="PeerJ">
        <title>Extensive microbial diversity within the chicken gut microbiome revealed by metagenomics and culture.</title>
        <authorList>
            <person name="Gilroy R."/>
            <person name="Ravi A."/>
            <person name="Getino M."/>
            <person name="Pursley I."/>
            <person name="Horton D.L."/>
            <person name="Alikhan N.F."/>
            <person name="Baker D."/>
            <person name="Gharbi K."/>
            <person name="Hall N."/>
            <person name="Watson M."/>
            <person name="Adriaenssens E.M."/>
            <person name="Foster-Nyarko E."/>
            <person name="Jarju S."/>
            <person name="Secka A."/>
            <person name="Antonio M."/>
            <person name="Oren A."/>
            <person name="Chaudhuri R.R."/>
            <person name="La Ragione R."/>
            <person name="Hildebrand F."/>
            <person name="Pallen M.J."/>
        </authorList>
    </citation>
    <scope>NUCLEOTIDE SEQUENCE</scope>
    <source>
        <strain evidence="3">CHK190-19873</strain>
    </source>
</reference>
<comment type="caution">
    <text evidence="3">The sequence shown here is derived from an EMBL/GenBank/DDBJ whole genome shotgun (WGS) entry which is preliminary data.</text>
</comment>
<evidence type="ECO:0000256" key="1">
    <source>
        <dbReference type="SAM" id="Phobius"/>
    </source>
</evidence>
<sequence length="310" mass="35821">MIRLSLKYIRYFKEQSLYVLFGIIASVAILTAVNSAFETNNRMELERIRDYEGDYHFYYNHLRTEDIDRAKSLARECHIEKTGSFQKGAAYDNEENPTWIQLGFGDEGYLDIYGLELLEGRYPEHSGEIALEEWLLPYFGENRVGARIELVSGGKTDVYTITGIFKNRAETKEMGFRYGYVAREDAKEGECQLFLKYDESMDITKLQEAFGEKFGHEEDMGRNHNLLYSLNPEYDNREYNASLFGLDGKLFGEWVRGIGLDKSLGTAFVTVFVMVILYSIFRISVQQRIREYGKMKAFGMGTGRMMLLLG</sequence>
<gene>
    <name evidence="3" type="ORF">IAB44_00310</name>
</gene>
<keyword evidence="1" id="KW-0812">Transmembrane</keyword>
<name>A0A9D1EQ95_9FIRM</name>
<organism evidence="3 4">
    <name type="scientific">Candidatus Limivivens intestinipullorum</name>
    <dbReference type="NCBI Taxonomy" id="2840858"/>
    <lineage>
        <taxon>Bacteria</taxon>
        <taxon>Bacillati</taxon>
        <taxon>Bacillota</taxon>
        <taxon>Clostridia</taxon>
        <taxon>Lachnospirales</taxon>
        <taxon>Lachnospiraceae</taxon>
        <taxon>Lachnospiraceae incertae sedis</taxon>
        <taxon>Candidatus Limivivens</taxon>
    </lineage>
</organism>
<evidence type="ECO:0000313" key="3">
    <source>
        <dbReference type="EMBL" id="HIS29985.1"/>
    </source>
</evidence>
<reference evidence="3" key="1">
    <citation type="submission" date="2020-10" db="EMBL/GenBank/DDBJ databases">
        <authorList>
            <person name="Gilroy R."/>
        </authorList>
    </citation>
    <scope>NUCLEOTIDE SEQUENCE</scope>
    <source>
        <strain evidence="3">CHK190-19873</strain>
    </source>
</reference>
<feature type="transmembrane region" description="Helical" evidence="1">
    <location>
        <begin position="16"/>
        <end position="37"/>
    </location>
</feature>
<feature type="domain" description="MacB-like periplasmic core" evidence="2">
    <location>
        <begin position="19"/>
        <end position="175"/>
    </location>
</feature>
<dbReference type="Pfam" id="PF12704">
    <property type="entry name" value="MacB_PCD"/>
    <property type="match status" value="1"/>
</dbReference>